<keyword evidence="4" id="KW-1003">Cell membrane</keyword>
<evidence type="ECO:0000256" key="9">
    <source>
        <dbReference type="SAM" id="Phobius"/>
    </source>
</evidence>
<dbReference type="GO" id="GO:0005886">
    <property type="term" value="C:plasma membrane"/>
    <property type="evidence" value="ECO:0007669"/>
    <property type="project" value="UniProtKB-SubCell"/>
</dbReference>
<dbReference type="KEGG" id="sgd:ELQ87_37305"/>
<dbReference type="PANTHER" id="PTHR30472:SF1">
    <property type="entry name" value="FE(3+) DICITRATE TRANSPORT SYSTEM PERMEASE PROTEIN FECC-RELATED"/>
    <property type="match status" value="1"/>
</dbReference>
<evidence type="ECO:0000256" key="2">
    <source>
        <dbReference type="ARBA" id="ARBA00007935"/>
    </source>
</evidence>
<organism evidence="10 12">
    <name type="scientific">Streptomyces griseoviridis</name>
    <dbReference type="NCBI Taxonomy" id="45398"/>
    <lineage>
        <taxon>Bacteria</taxon>
        <taxon>Bacillati</taxon>
        <taxon>Actinomycetota</taxon>
        <taxon>Actinomycetes</taxon>
        <taxon>Kitasatosporales</taxon>
        <taxon>Streptomycetaceae</taxon>
        <taxon>Streptomyces</taxon>
    </lineage>
</organism>
<dbReference type="Gene3D" id="1.10.3470.10">
    <property type="entry name" value="ABC transporter involved in vitamin B12 uptake, BtuC"/>
    <property type="match status" value="1"/>
</dbReference>
<feature type="transmembrane region" description="Helical" evidence="9">
    <location>
        <begin position="132"/>
        <end position="152"/>
    </location>
</feature>
<evidence type="ECO:0000256" key="6">
    <source>
        <dbReference type="ARBA" id="ARBA00022989"/>
    </source>
</evidence>
<gene>
    <name evidence="11" type="ORF">DDJ31_01930</name>
    <name evidence="10" type="ORF">ELQ87_37305</name>
</gene>
<feature type="compositionally biased region" description="Low complexity" evidence="8">
    <location>
        <begin position="8"/>
        <end position="35"/>
    </location>
</feature>
<dbReference type="SUPFAM" id="SSF81345">
    <property type="entry name" value="ABC transporter involved in vitamin B12 uptake, BtuC"/>
    <property type="match status" value="1"/>
</dbReference>
<evidence type="ECO:0000313" key="12">
    <source>
        <dbReference type="Proteomes" id="UP000271291"/>
    </source>
</evidence>
<dbReference type="GO" id="GO:0022857">
    <property type="term" value="F:transmembrane transporter activity"/>
    <property type="evidence" value="ECO:0007669"/>
    <property type="project" value="InterPro"/>
</dbReference>
<evidence type="ECO:0000313" key="10">
    <source>
        <dbReference type="EMBL" id="AZS89279.1"/>
    </source>
</evidence>
<evidence type="ECO:0000256" key="5">
    <source>
        <dbReference type="ARBA" id="ARBA00022692"/>
    </source>
</evidence>
<feature type="transmembrane region" description="Helical" evidence="9">
    <location>
        <begin position="49"/>
        <end position="71"/>
    </location>
</feature>
<dbReference type="Proteomes" id="UP000501753">
    <property type="component" value="Chromosome"/>
</dbReference>
<feature type="transmembrane region" description="Helical" evidence="9">
    <location>
        <begin position="281"/>
        <end position="308"/>
    </location>
</feature>
<dbReference type="EMBL" id="CP029078">
    <property type="protein sequence ID" value="QCN83879.1"/>
    <property type="molecule type" value="Genomic_DNA"/>
</dbReference>
<keyword evidence="3" id="KW-0813">Transport</keyword>
<protein>
    <submittedName>
        <fullName evidence="11">Fe(3+)-siderophore ABC transporter permease</fullName>
    </submittedName>
    <submittedName>
        <fullName evidence="10">Iron ABC transporter permease</fullName>
    </submittedName>
</protein>
<comment type="similarity">
    <text evidence="2">Belongs to the binding-protein-dependent transport system permease family. FecCD subfamily.</text>
</comment>
<dbReference type="CDD" id="cd06550">
    <property type="entry name" value="TM_ABC_iron-siderophores_like"/>
    <property type="match status" value="1"/>
</dbReference>
<evidence type="ECO:0000256" key="4">
    <source>
        <dbReference type="ARBA" id="ARBA00022475"/>
    </source>
</evidence>
<proteinExistence type="inferred from homology"/>
<keyword evidence="5 9" id="KW-0812">Transmembrane</keyword>
<dbReference type="Proteomes" id="UP000271291">
    <property type="component" value="Chromosome"/>
</dbReference>
<sequence>MTTPSVSAPEARTGPATPATAPGPATPAFAPGRAAPANATGRGATALRLAGLLAACVLLLLVAVLSLAVGAKAIPPGDVVRALLHGSDSVDASVVLDLRVPRTLLGITVGAALAVAGVLMQALTRNPLADPGLLGVNMGASAAVVATLALWREAGTGTSVWSALAGAGIAATAVHLLGARGRSGPAPVRLALAGTAVSAVLGALISVLTLLRPDVFDQFRFWGVGSLAGVPVAAFWQVLPFIAVGAMLAVGLSGSLNALALGDDTARALGSRVTRTRLLGAVAVTLLCGAATAAVGPIAFVGLAVPHLARAVTGPDHRWLLPYAMLLGPALLLGSDILGRVVGRPGEIQAGIVTAFAGAPVFIALVRRRRIAAL</sequence>
<dbReference type="RefSeq" id="WP_127182049.1">
    <property type="nucleotide sequence ID" value="NZ_CP029078.1"/>
</dbReference>
<accession>A0A3Q9L1P1</accession>
<evidence type="ECO:0000256" key="7">
    <source>
        <dbReference type="ARBA" id="ARBA00023136"/>
    </source>
</evidence>
<dbReference type="GO" id="GO:0033214">
    <property type="term" value="P:siderophore-iron import into cell"/>
    <property type="evidence" value="ECO:0007669"/>
    <property type="project" value="TreeGrafter"/>
</dbReference>
<feature type="transmembrane region" description="Helical" evidence="9">
    <location>
        <begin position="348"/>
        <end position="366"/>
    </location>
</feature>
<evidence type="ECO:0000313" key="13">
    <source>
        <dbReference type="Proteomes" id="UP000501753"/>
    </source>
</evidence>
<keyword evidence="6 9" id="KW-1133">Transmembrane helix</keyword>
<name>A0A3Q9L1P1_STRGD</name>
<evidence type="ECO:0000256" key="8">
    <source>
        <dbReference type="SAM" id="MobiDB-lite"/>
    </source>
</evidence>
<dbReference type="AlphaFoldDB" id="A0A3Q9L1P1"/>
<evidence type="ECO:0000256" key="3">
    <source>
        <dbReference type="ARBA" id="ARBA00022448"/>
    </source>
</evidence>
<dbReference type="Pfam" id="PF01032">
    <property type="entry name" value="FecCD"/>
    <property type="match status" value="1"/>
</dbReference>
<dbReference type="OrthoDB" id="9782305at2"/>
<feature type="transmembrane region" description="Helical" evidence="9">
    <location>
        <begin position="103"/>
        <end position="120"/>
    </location>
</feature>
<comment type="subcellular location">
    <subcellularLocation>
        <location evidence="1">Cell membrane</location>
        <topology evidence="1">Multi-pass membrane protein</topology>
    </subcellularLocation>
</comment>
<feature type="transmembrane region" description="Helical" evidence="9">
    <location>
        <begin position="190"/>
        <end position="213"/>
    </location>
</feature>
<feature type="transmembrane region" description="Helical" evidence="9">
    <location>
        <begin position="158"/>
        <end position="178"/>
    </location>
</feature>
<dbReference type="FunFam" id="1.10.3470.10:FF:000001">
    <property type="entry name" value="Vitamin B12 ABC transporter permease BtuC"/>
    <property type="match status" value="1"/>
</dbReference>
<evidence type="ECO:0000313" key="11">
    <source>
        <dbReference type="EMBL" id="QCN83879.1"/>
    </source>
</evidence>
<reference evidence="11 13" key="1">
    <citation type="submission" date="2018-04" db="EMBL/GenBank/DDBJ databases">
        <title>Complete genome sequences of Streptomyces griseoviridis K61 and characterization of antagonistic properties of biological control agents.</title>
        <authorList>
            <person name="Mariita R.M."/>
            <person name="Sello J.K."/>
        </authorList>
    </citation>
    <scope>NUCLEOTIDE SEQUENCE [LARGE SCALE GENOMIC DNA]</scope>
    <source>
        <strain evidence="11 13">K61</strain>
    </source>
</reference>
<evidence type="ECO:0000256" key="1">
    <source>
        <dbReference type="ARBA" id="ARBA00004651"/>
    </source>
</evidence>
<dbReference type="InterPro" id="IPR037294">
    <property type="entry name" value="ABC_BtuC-like"/>
</dbReference>
<dbReference type="InterPro" id="IPR000522">
    <property type="entry name" value="ABC_transptr_permease_BtuC"/>
</dbReference>
<feature type="region of interest" description="Disordered" evidence="8">
    <location>
        <begin position="1"/>
        <end position="35"/>
    </location>
</feature>
<dbReference type="PANTHER" id="PTHR30472">
    <property type="entry name" value="FERRIC ENTEROBACTIN TRANSPORT SYSTEM PERMEASE PROTEIN"/>
    <property type="match status" value="1"/>
</dbReference>
<dbReference type="EMBL" id="CP034687">
    <property type="protein sequence ID" value="AZS89279.1"/>
    <property type="molecule type" value="Genomic_DNA"/>
</dbReference>
<keyword evidence="7 9" id="KW-0472">Membrane</keyword>
<feature type="transmembrane region" description="Helical" evidence="9">
    <location>
        <begin position="241"/>
        <end position="261"/>
    </location>
</feature>
<reference evidence="10 12" key="2">
    <citation type="submission" date="2018-12" db="EMBL/GenBank/DDBJ databases">
        <title>Streptomyces griseoviridis F1-27 complete genome.</title>
        <authorList>
            <person name="Mariita R.M."/>
            <person name="Sello J.K."/>
        </authorList>
    </citation>
    <scope>NUCLEOTIDE SEQUENCE [LARGE SCALE GENOMIC DNA]</scope>
    <source>
        <strain evidence="10 12">F1-27</strain>
    </source>
</reference>
<keyword evidence="13" id="KW-1185">Reference proteome</keyword>